<dbReference type="AlphaFoldDB" id="A0A502G4U3"/>
<proteinExistence type="predicted"/>
<name>A0A502G4U3_9SPHN</name>
<evidence type="ECO:0000313" key="2">
    <source>
        <dbReference type="Proteomes" id="UP000319931"/>
    </source>
</evidence>
<reference evidence="1 2" key="1">
    <citation type="journal article" date="2019" name="Environ. Microbiol.">
        <title>Species interactions and distinct microbial communities in high Arctic permafrost affected cryosols are associated with the CH4 and CO2 gas fluxes.</title>
        <authorList>
            <person name="Altshuler I."/>
            <person name="Hamel J."/>
            <person name="Turney S."/>
            <person name="Magnuson E."/>
            <person name="Levesque R."/>
            <person name="Greer C."/>
            <person name="Whyte L.G."/>
        </authorList>
    </citation>
    <scope>NUCLEOTIDE SEQUENCE [LARGE SCALE GENOMIC DNA]</scope>
    <source>
        <strain evidence="1 2">E6.1</strain>
    </source>
</reference>
<gene>
    <name evidence="1" type="ORF">EAH76_03295</name>
</gene>
<accession>A0A502G4U3</accession>
<protein>
    <submittedName>
        <fullName evidence="1">Uncharacterized protein</fullName>
    </submittedName>
</protein>
<dbReference type="Proteomes" id="UP000319931">
    <property type="component" value="Unassembled WGS sequence"/>
</dbReference>
<sequence>MGAVNQTASEHLAISGPHSHMGGMTDASRKYAIHSAPDGKFYLLYGRKAVQGQEAVAATTYPSRENPRAFDSAEDAIAFAKETLDATDEDFAEHPGDA</sequence>
<evidence type="ECO:0000313" key="1">
    <source>
        <dbReference type="EMBL" id="TPG56571.1"/>
    </source>
</evidence>
<organism evidence="1 2">
    <name type="scientific">Sphingomonas glacialis</name>
    <dbReference type="NCBI Taxonomy" id="658225"/>
    <lineage>
        <taxon>Bacteria</taxon>
        <taxon>Pseudomonadati</taxon>
        <taxon>Pseudomonadota</taxon>
        <taxon>Alphaproteobacteria</taxon>
        <taxon>Sphingomonadales</taxon>
        <taxon>Sphingomonadaceae</taxon>
        <taxon>Sphingomonas</taxon>
    </lineage>
</organism>
<comment type="caution">
    <text evidence="1">The sequence shown here is derived from an EMBL/GenBank/DDBJ whole genome shotgun (WGS) entry which is preliminary data.</text>
</comment>
<dbReference type="EMBL" id="RCZC01000001">
    <property type="protein sequence ID" value="TPG56571.1"/>
    <property type="molecule type" value="Genomic_DNA"/>
</dbReference>
<keyword evidence="2" id="KW-1185">Reference proteome</keyword>